<organism evidence="1">
    <name type="scientific">bioreactor metagenome</name>
    <dbReference type="NCBI Taxonomy" id="1076179"/>
    <lineage>
        <taxon>unclassified sequences</taxon>
        <taxon>metagenomes</taxon>
        <taxon>ecological metagenomes</taxon>
    </lineage>
</organism>
<proteinExistence type="predicted"/>
<comment type="caution">
    <text evidence="1">The sequence shown here is derived from an EMBL/GenBank/DDBJ whole genome shotgun (WGS) entry which is preliminary data.</text>
</comment>
<evidence type="ECO:0008006" key="2">
    <source>
        <dbReference type="Google" id="ProtNLM"/>
    </source>
</evidence>
<dbReference type="AlphaFoldDB" id="A0A645EXT4"/>
<evidence type="ECO:0000313" key="1">
    <source>
        <dbReference type="EMBL" id="MPN06280.1"/>
    </source>
</evidence>
<dbReference type="EMBL" id="VSSQ01052185">
    <property type="protein sequence ID" value="MPN06280.1"/>
    <property type="molecule type" value="Genomic_DNA"/>
</dbReference>
<reference evidence="1" key="1">
    <citation type="submission" date="2019-08" db="EMBL/GenBank/DDBJ databases">
        <authorList>
            <person name="Kucharzyk K."/>
            <person name="Murdoch R.W."/>
            <person name="Higgins S."/>
            <person name="Loffler F."/>
        </authorList>
    </citation>
    <scope>NUCLEOTIDE SEQUENCE</scope>
</reference>
<protein>
    <recommendedName>
        <fullName evidence="2">Methyltransferase type 11 domain-containing protein</fullName>
    </recommendedName>
</protein>
<name>A0A645EXT4_9ZZZZ</name>
<gene>
    <name evidence="1" type="ORF">SDC9_153536</name>
</gene>
<accession>A0A645EXT4</accession>
<sequence length="116" mass="13459">MKPDGKLVLDGFTKNNYNNFVESQKIVYEDSGYWSPTPYACIERTFIYNEASLFLEQYIVLTETTCRCYNNWNCTFEREPLCTELEKAGFTKMQFYSDVAGKEFSENSETICVVAS</sequence>